<evidence type="ECO:0000313" key="2">
    <source>
        <dbReference type="Proteomes" id="UP000255326"/>
    </source>
</evidence>
<organism evidence="1 2">
    <name type="scientific">Falsibacillus pallidus</name>
    <dbReference type="NCBI Taxonomy" id="493781"/>
    <lineage>
        <taxon>Bacteria</taxon>
        <taxon>Bacillati</taxon>
        <taxon>Bacillota</taxon>
        <taxon>Bacilli</taxon>
        <taxon>Bacillales</taxon>
        <taxon>Bacillaceae</taxon>
        <taxon>Falsibacillus</taxon>
    </lineage>
</organism>
<dbReference type="OrthoDB" id="2975454at2"/>
<gene>
    <name evidence="1" type="ORF">DFR59_12044</name>
</gene>
<evidence type="ECO:0000313" key="1">
    <source>
        <dbReference type="EMBL" id="RDI37946.1"/>
    </source>
</evidence>
<dbReference type="Proteomes" id="UP000255326">
    <property type="component" value="Unassembled WGS sequence"/>
</dbReference>
<keyword evidence="2" id="KW-1185">Reference proteome</keyword>
<name>A0A370G4J3_9BACI</name>
<accession>A0A370G4J3</accession>
<reference evidence="1 2" key="1">
    <citation type="submission" date="2018-07" db="EMBL/GenBank/DDBJ databases">
        <title>Genomic Encyclopedia of Type Strains, Phase IV (KMG-IV): sequencing the most valuable type-strain genomes for metagenomic binning, comparative biology and taxonomic classification.</title>
        <authorList>
            <person name="Goeker M."/>
        </authorList>
    </citation>
    <scope>NUCLEOTIDE SEQUENCE [LARGE SCALE GENOMIC DNA]</scope>
    <source>
        <strain evidence="1 2">DSM 25281</strain>
    </source>
</reference>
<proteinExistence type="predicted"/>
<dbReference type="EMBL" id="QQAY01000020">
    <property type="protein sequence ID" value="RDI37946.1"/>
    <property type="molecule type" value="Genomic_DNA"/>
</dbReference>
<protein>
    <submittedName>
        <fullName evidence="1">Uncharacterized protein</fullName>
    </submittedName>
</protein>
<sequence length="280" mass="33438">MTNESIHQLAEKHKKFMEQISVYPYEYHKNNKVYQMAHFYKLTSKLYWNFLMTPYDLSFEEAKDVFYSIILLEEYMKNKISKANEYASRDYSSGYFGYRNDIKRLIVNNPEFSQISNEVNSIVDSINYVEDALGKIRELYKEYTGILKMIESKGYFTDLQLNQLRHIFGECLAIQFEEFLVQKRLLEQTRVLYQFMGSYNLKGELKSIYKKTKLMVDEDSFRKVDGSLHQFGKIDELKEKSHDELIKNQIERYEKGIVKPLNEDFIKRRVRNPSVQEARG</sequence>
<comment type="caution">
    <text evidence="1">The sequence shown here is derived from an EMBL/GenBank/DDBJ whole genome shotgun (WGS) entry which is preliminary data.</text>
</comment>
<dbReference type="AlphaFoldDB" id="A0A370G4J3"/>
<dbReference type="RefSeq" id="WP_114747093.1">
    <property type="nucleotide sequence ID" value="NZ_QQAY01000020.1"/>
</dbReference>